<evidence type="ECO:0000313" key="9">
    <source>
        <dbReference type="EMBL" id="KAK7099370.1"/>
    </source>
</evidence>
<evidence type="ECO:0000256" key="2">
    <source>
        <dbReference type="ARBA" id="ARBA00022448"/>
    </source>
</evidence>
<gene>
    <name evidence="9" type="ORF">V1264_003517</name>
</gene>
<feature type="domain" description="NUP160 helical" evidence="6">
    <location>
        <begin position="572"/>
        <end position="804"/>
    </location>
</feature>
<name>A0AAN9B8Z9_9CAEN</name>
<comment type="subcellular location">
    <subcellularLocation>
        <location evidence="1">Nucleus</location>
    </subcellularLocation>
</comment>
<keyword evidence="2" id="KW-0813">Transport</keyword>
<proteinExistence type="predicted"/>
<dbReference type="PANTHER" id="PTHR21286">
    <property type="entry name" value="NUCLEAR PORE COMPLEX PROTEIN NUP160"/>
    <property type="match status" value="1"/>
</dbReference>
<dbReference type="Proteomes" id="UP001374579">
    <property type="component" value="Unassembled WGS sequence"/>
</dbReference>
<evidence type="ECO:0000256" key="4">
    <source>
        <dbReference type="SAM" id="MobiDB-lite"/>
    </source>
</evidence>
<dbReference type="Pfam" id="PF23347">
    <property type="entry name" value="TPR_Nup160_C"/>
    <property type="match status" value="1"/>
</dbReference>
<dbReference type="Pfam" id="PF23354">
    <property type="entry name" value="TPR_NUP160_120_M"/>
    <property type="match status" value="1"/>
</dbReference>
<keyword evidence="3" id="KW-0539">Nucleus</keyword>
<comment type="caution">
    <text evidence="9">The sequence shown here is derived from an EMBL/GenBank/DDBJ whole genome shotgun (WGS) entry which is preliminary data.</text>
</comment>
<keyword evidence="10" id="KW-1185">Reference proteome</keyword>
<evidence type="ECO:0000313" key="10">
    <source>
        <dbReference type="Proteomes" id="UP001374579"/>
    </source>
</evidence>
<evidence type="ECO:0000259" key="8">
    <source>
        <dbReference type="Pfam" id="PF23354"/>
    </source>
</evidence>
<dbReference type="PANTHER" id="PTHR21286:SF0">
    <property type="entry name" value="NUCLEAR PORE COMPLEX PROTEIN NUP160"/>
    <property type="match status" value="1"/>
</dbReference>
<dbReference type="Pfam" id="PF23345">
    <property type="entry name" value="NUP160_helical"/>
    <property type="match status" value="1"/>
</dbReference>
<protein>
    <recommendedName>
        <fullName evidence="11">Nuclear pore complex protein Nup160</fullName>
    </recommendedName>
</protein>
<evidence type="ECO:0000256" key="1">
    <source>
        <dbReference type="ARBA" id="ARBA00004123"/>
    </source>
</evidence>
<dbReference type="Pfam" id="PF11715">
    <property type="entry name" value="Beta-prop_Nup120_160"/>
    <property type="match status" value="1"/>
</dbReference>
<evidence type="ECO:0000259" key="7">
    <source>
        <dbReference type="Pfam" id="PF23347"/>
    </source>
</evidence>
<feature type="domain" description="NUP160 middle TPR" evidence="8">
    <location>
        <begin position="845"/>
        <end position="1109"/>
    </location>
</feature>
<reference evidence="9 10" key="1">
    <citation type="submission" date="2024-02" db="EMBL/GenBank/DDBJ databases">
        <title>Chromosome-scale genome assembly of the rough periwinkle Littorina saxatilis.</title>
        <authorList>
            <person name="De Jode A."/>
            <person name="Faria R."/>
            <person name="Formenti G."/>
            <person name="Sims Y."/>
            <person name="Smith T.P."/>
            <person name="Tracey A."/>
            <person name="Wood J.M.D."/>
            <person name="Zagrodzka Z.B."/>
            <person name="Johannesson K."/>
            <person name="Butlin R.K."/>
            <person name="Leder E.H."/>
        </authorList>
    </citation>
    <scope>NUCLEOTIDE SEQUENCE [LARGE SCALE GENOMIC DNA]</scope>
    <source>
        <strain evidence="9">Snail1</strain>
        <tissue evidence="9">Muscle</tissue>
    </source>
</reference>
<dbReference type="InterPro" id="IPR056535">
    <property type="entry name" value="TPR_NUP160_M"/>
</dbReference>
<dbReference type="InterPro" id="IPR059141">
    <property type="entry name" value="Beta-prop_Nup120_160"/>
</dbReference>
<sequence>MAAPVNGGMMREVVVAQSVSPPWKEIVVNTGASASTLQDIKVPDSCGGYTYRDSGRPGSPVRNRFIYWRTCGDVLELEESSLDMMLTGGRIRYRLQDTPIVGGVSVSETHSHVVVLVATVASIHRLIFPHPCRRAHTETFALSEHISTSIFYDASLATATDAKNLHMLNPGGSITAHLISAATCISGEGEAMFALGTNAGSILLLKMPPVGITGVVIQHELSQSSVMQKLWSGLVPGVVRGHQQASDAAISVEIQPLRGETYIFALCRDLRLRVWTTKTRECVLSTNLQDFLADKPQTPPSSSGHVIKQVQSCTLSCEMFCVYLSFPDNSQFILLEPVVRDGRLSVQPLATLTQPAEDLIDFCVTADQLITLWTDSNGETIARAALLTECDPTGEWRELLLEPADTSEPVIPANRDPRDFFLDRIFRPYQFSHQNIIRALSVYRRSHDTTQNTDALLMSINLREEVINAVSLEIRNCASEYEMSEDEFYQLQQEQWGRFYSCCCQYREVGAKLQGVFTDSVTGLVCLIRKAALTYLRPCDALERLYLCYQEKLTPKDLSDIGFDTEGVSPWSVCEDVHKICEILRLINSEIPEDVADQFVLDLEMMESPKVLAERLVDNFFFGDVDTLSETGSQLDVRLQHVRHLSTCLDLLANLLDLQDTAAQASLMEDSAADAEQQLSCSHLFTSSEASSVLCRAFEQMCHTRLSFLRDLVIMQVMTLRLGQRKPLGQDVCRSIEQEMLPAYSNLMRSYVILYWSSQVLATPSPTSSLDSNMRRLASLELSESGGFPATRQATQLITVLESFIQGVGGSQARLQVSMTTDSDSQATWSLHLMTFVHSLARLVWPLRDEPVFPEFLAGSCQYMALQEYVRLLHSWCDWNDAAAMFFLGLSYLYFDEPHKASQCFISASDGIATETFLSHKLLQGAEGSHRTLTILYYLKVIGQFEEYGMPDLVISLANKAICMADPDDPNLATLQSKVFKHQLELGHNQEAFSAMMANPDPTRRKDCLRQLLVVLSDRGELQPLVEFPYKDLEDEVVLVLESRARSVDLTTHNYYNLLYSFHVYRNNLRKAASVMYEHGLRLGREMAGVRGLQRQAQCYLVAMNVLRLVHPDYAWIVKPVLHNVEASLSHREDSPSKHTVDGKEKQPTKGKRKVEIVELRQLEKDYLLLDARLRLIRRNPDPTLTSGPTPGADEMVGILVTNGLYDTAVVVCQTFGLSLHTVVSSLSLKCVTLARCSSYLMVGDNNETVEAWDWLRENDLRSSTQSRDSSATDHAWKLLQRYLECFEETDGRYHRCVCEKLLSQAFPLPAWIVNSYKVLSAPQLLRVYLDYDLLQPAAALLIEYLEGLMGVLQGRDAPAFGLKGVAQPSPMSVWVPYTCADQLLGALRRHQEVDIHTRLQDKINMYHHKVSELSAAAS</sequence>
<evidence type="ECO:0000259" key="6">
    <source>
        <dbReference type="Pfam" id="PF23345"/>
    </source>
</evidence>
<organism evidence="9 10">
    <name type="scientific">Littorina saxatilis</name>
    <dbReference type="NCBI Taxonomy" id="31220"/>
    <lineage>
        <taxon>Eukaryota</taxon>
        <taxon>Metazoa</taxon>
        <taxon>Spiralia</taxon>
        <taxon>Lophotrochozoa</taxon>
        <taxon>Mollusca</taxon>
        <taxon>Gastropoda</taxon>
        <taxon>Caenogastropoda</taxon>
        <taxon>Littorinimorpha</taxon>
        <taxon>Littorinoidea</taxon>
        <taxon>Littorinidae</taxon>
        <taxon>Littorina</taxon>
    </lineage>
</organism>
<dbReference type="EMBL" id="JBAMIC010000012">
    <property type="protein sequence ID" value="KAK7099370.1"/>
    <property type="molecule type" value="Genomic_DNA"/>
</dbReference>
<dbReference type="InterPro" id="IPR056536">
    <property type="entry name" value="TPR_NUP160_C"/>
</dbReference>
<dbReference type="GO" id="GO:0017056">
    <property type="term" value="F:structural constituent of nuclear pore"/>
    <property type="evidence" value="ECO:0007669"/>
    <property type="project" value="TreeGrafter"/>
</dbReference>
<evidence type="ECO:0000259" key="5">
    <source>
        <dbReference type="Pfam" id="PF11715"/>
    </source>
</evidence>
<accession>A0AAN9B8Z9</accession>
<dbReference type="InterPro" id="IPR056547">
    <property type="entry name" value="NUP160_helical"/>
</dbReference>
<evidence type="ECO:0000256" key="3">
    <source>
        <dbReference type="ARBA" id="ARBA00023242"/>
    </source>
</evidence>
<feature type="domain" description="Nucleoporin Nup120/160 beta-propeller" evidence="5">
    <location>
        <begin position="64"/>
        <end position="543"/>
    </location>
</feature>
<evidence type="ECO:0008006" key="11">
    <source>
        <dbReference type="Google" id="ProtNLM"/>
    </source>
</evidence>
<dbReference type="InterPro" id="IPR021717">
    <property type="entry name" value="Nucleoporin_Nup160"/>
</dbReference>
<feature type="region of interest" description="Disordered" evidence="4">
    <location>
        <begin position="1129"/>
        <end position="1153"/>
    </location>
</feature>
<dbReference type="GO" id="GO:0005643">
    <property type="term" value="C:nuclear pore"/>
    <property type="evidence" value="ECO:0007669"/>
    <property type="project" value="UniProtKB-ARBA"/>
</dbReference>
<feature type="domain" description="NUP160 C-terminal TPR" evidence="7">
    <location>
        <begin position="1159"/>
        <end position="1415"/>
    </location>
</feature>